<comment type="subcellular location">
    <subcellularLocation>
        <location evidence="1">Nucleus</location>
    </subcellularLocation>
</comment>
<dbReference type="GO" id="GO:0043625">
    <property type="term" value="C:delta DNA polymerase complex"/>
    <property type="evidence" value="ECO:0007669"/>
    <property type="project" value="InterPro"/>
</dbReference>
<protein>
    <recommendedName>
        <fullName evidence="2">DNA polymerase delta subunit 3</fullName>
    </recommendedName>
</protein>
<feature type="compositionally biased region" description="Acidic residues" evidence="5">
    <location>
        <begin position="309"/>
        <end position="323"/>
    </location>
</feature>
<dbReference type="GO" id="GO:0003887">
    <property type="term" value="F:DNA-directed DNA polymerase activity"/>
    <property type="evidence" value="ECO:0007669"/>
    <property type="project" value="TreeGrafter"/>
</dbReference>
<dbReference type="GO" id="GO:1904161">
    <property type="term" value="P:DNA synthesis involved in UV-damage excision repair"/>
    <property type="evidence" value="ECO:0007669"/>
    <property type="project" value="TreeGrafter"/>
</dbReference>
<dbReference type="InterPro" id="IPR019038">
    <property type="entry name" value="POLD3"/>
</dbReference>
<keyword evidence="3" id="KW-0235">DNA replication</keyword>
<reference evidence="6" key="1">
    <citation type="submission" date="2022-01" db="EMBL/GenBank/DDBJ databases">
        <authorList>
            <person name="King R."/>
        </authorList>
    </citation>
    <scope>NUCLEOTIDE SEQUENCE</scope>
</reference>
<sequence length="452" mass="51838">MDPAIEKSCLEEISTNVFDSMQKVTLKTISNNWQISNAIAKNVLNKWLEQNEKKLKELVKEFVIQGMNSKGTFSISVVPEDKKEKLAKIWNNFDCWLYSIETKSNSKSLDLPVNFEPIHVKNLQVNIGTRDLGVPVKQEPSTSQIDTTKIKTPFGMVKPLEKKEIKKEKTDEIIKTEEETVKVKIVDPIKEELPQKVSPESKASKVKPNAKKNGKNQPVSQGKGSISSFFGKPSNKSSTDNRSTAISEPTLIKKDPEIKVEEKKEEVPRKRSASPDILKKEPVKKVPSKKLKLKVPPNKKRSRIQVMEDSSEEEEVEPQIEDLPDSKFIKFDREMTPEKQMCSPEKMEVEEKVEEPKNDDLKPGHRNKAKRWVTKRFETDDGFIRTEKVLEEYSDDENENENEDNIKKNSQSQEKIESPSKKTPQKKVTPKTKVKDMPKTKQGSIMNFFNKK</sequence>
<dbReference type="GO" id="GO:0006271">
    <property type="term" value="P:DNA strand elongation involved in DNA replication"/>
    <property type="evidence" value="ECO:0007669"/>
    <property type="project" value="TreeGrafter"/>
</dbReference>
<evidence type="ECO:0000256" key="4">
    <source>
        <dbReference type="ARBA" id="ARBA00023242"/>
    </source>
</evidence>
<dbReference type="Proteomes" id="UP001153620">
    <property type="component" value="Chromosome 1"/>
</dbReference>
<dbReference type="Pfam" id="PF09507">
    <property type="entry name" value="CDC27"/>
    <property type="match status" value="1"/>
</dbReference>
<feature type="compositionally biased region" description="Polar residues" evidence="5">
    <location>
        <begin position="215"/>
        <end position="247"/>
    </location>
</feature>
<reference evidence="6" key="2">
    <citation type="submission" date="2022-10" db="EMBL/GenBank/DDBJ databases">
        <authorList>
            <consortium name="ENA_rothamsted_submissions"/>
            <consortium name="culmorum"/>
            <person name="King R."/>
        </authorList>
    </citation>
    <scope>NUCLEOTIDE SEQUENCE</scope>
</reference>
<gene>
    <name evidence="6" type="ORF">CHIRRI_LOCUS1879</name>
</gene>
<dbReference type="PANTHER" id="PTHR17598:SF13">
    <property type="entry name" value="DNA POLYMERASE DELTA SUBUNIT 3"/>
    <property type="match status" value="1"/>
</dbReference>
<feature type="compositionally biased region" description="Acidic residues" evidence="5">
    <location>
        <begin position="392"/>
        <end position="403"/>
    </location>
</feature>
<feature type="compositionally biased region" description="Basic residues" evidence="5">
    <location>
        <begin position="423"/>
        <end position="432"/>
    </location>
</feature>
<feature type="compositionally biased region" description="Polar residues" evidence="5">
    <location>
        <begin position="443"/>
        <end position="452"/>
    </location>
</feature>
<evidence type="ECO:0000256" key="2">
    <source>
        <dbReference type="ARBA" id="ARBA00017589"/>
    </source>
</evidence>
<feature type="region of interest" description="Disordered" evidence="5">
    <location>
        <begin position="384"/>
        <end position="452"/>
    </location>
</feature>
<dbReference type="GO" id="GO:0006297">
    <property type="term" value="P:nucleotide-excision repair, DNA gap filling"/>
    <property type="evidence" value="ECO:0007669"/>
    <property type="project" value="TreeGrafter"/>
</dbReference>
<feature type="compositionally biased region" description="Basic and acidic residues" evidence="5">
    <location>
        <begin position="251"/>
        <end position="269"/>
    </location>
</feature>
<evidence type="ECO:0000256" key="5">
    <source>
        <dbReference type="SAM" id="MobiDB-lite"/>
    </source>
</evidence>
<keyword evidence="4" id="KW-0539">Nucleus</keyword>
<proteinExistence type="predicted"/>
<name>A0A9N9RLX9_9DIPT</name>
<keyword evidence="7" id="KW-1185">Reference proteome</keyword>
<evidence type="ECO:0000256" key="1">
    <source>
        <dbReference type="ARBA" id="ARBA00004123"/>
    </source>
</evidence>
<feature type="compositionally biased region" description="Basic and acidic residues" evidence="5">
    <location>
        <begin position="324"/>
        <end position="337"/>
    </location>
</feature>
<evidence type="ECO:0000256" key="3">
    <source>
        <dbReference type="ARBA" id="ARBA00022705"/>
    </source>
</evidence>
<dbReference type="EMBL" id="OU895877">
    <property type="protein sequence ID" value="CAG9798904.1"/>
    <property type="molecule type" value="Genomic_DNA"/>
</dbReference>
<dbReference type="OrthoDB" id="514823at2759"/>
<feature type="compositionally biased region" description="Basic and acidic residues" evidence="5">
    <location>
        <begin position="345"/>
        <end position="363"/>
    </location>
</feature>
<organism evidence="6 7">
    <name type="scientific">Chironomus riparius</name>
    <dbReference type="NCBI Taxonomy" id="315576"/>
    <lineage>
        <taxon>Eukaryota</taxon>
        <taxon>Metazoa</taxon>
        <taxon>Ecdysozoa</taxon>
        <taxon>Arthropoda</taxon>
        <taxon>Hexapoda</taxon>
        <taxon>Insecta</taxon>
        <taxon>Pterygota</taxon>
        <taxon>Neoptera</taxon>
        <taxon>Endopterygota</taxon>
        <taxon>Diptera</taxon>
        <taxon>Nematocera</taxon>
        <taxon>Chironomoidea</taxon>
        <taxon>Chironomidae</taxon>
        <taxon>Chironominae</taxon>
        <taxon>Chironomus</taxon>
    </lineage>
</organism>
<dbReference type="Gene3D" id="3.90.1030.20">
    <property type="entry name" value="DNA polymerase delta, p66 (Cdc27) subunit, wHTH domain"/>
    <property type="match status" value="1"/>
</dbReference>
<feature type="compositionally biased region" description="Basic residues" evidence="5">
    <location>
        <begin position="204"/>
        <end position="214"/>
    </location>
</feature>
<evidence type="ECO:0000313" key="7">
    <source>
        <dbReference type="Proteomes" id="UP001153620"/>
    </source>
</evidence>
<dbReference type="InterPro" id="IPR041913">
    <property type="entry name" value="POLD3_sf"/>
</dbReference>
<evidence type="ECO:0000313" key="6">
    <source>
        <dbReference type="EMBL" id="CAG9798904.1"/>
    </source>
</evidence>
<feature type="compositionally biased region" description="Basic residues" evidence="5">
    <location>
        <begin position="286"/>
        <end position="303"/>
    </location>
</feature>
<dbReference type="PANTHER" id="PTHR17598">
    <property type="entry name" value="DNA POLYMERASE DELTA SUBUNIT 3"/>
    <property type="match status" value="1"/>
</dbReference>
<accession>A0A9N9RLX9</accession>
<dbReference type="AlphaFoldDB" id="A0A9N9RLX9"/>
<feature type="region of interest" description="Disordered" evidence="5">
    <location>
        <begin position="194"/>
        <end position="368"/>
    </location>
</feature>